<organism evidence="3 4">
    <name type="scientific">Littorina saxatilis</name>
    <dbReference type="NCBI Taxonomy" id="31220"/>
    <lineage>
        <taxon>Eukaryota</taxon>
        <taxon>Metazoa</taxon>
        <taxon>Spiralia</taxon>
        <taxon>Lophotrochozoa</taxon>
        <taxon>Mollusca</taxon>
        <taxon>Gastropoda</taxon>
        <taxon>Caenogastropoda</taxon>
        <taxon>Littorinimorpha</taxon>
        <taxon>Littorinoidea</taxon>
        <taxon>Littorinidae</taxon>
        <taxon>Littorina</taxon>
    </lineage>
</organism>
<feature type="compositionally biased region" description="Basic and acidic residues" evidence="1">
    <location>
        <begin position="363"/>
        <end position="372"/>
    </location>
</feature>
<protein>
    <recommendedName>
        <fullName evidence="2">DUF4614 domain-containing protein</fullName>
    </recommendedName>
</protein>
<dbReference type="AlphaFoldDB" id="A0AAN9B7Y8"/>
<feature type="domain" description="DUF4614" evidence="2">
    <location>
        <begin position="627"/>
        <end position="796"/>
    </location>
</feature>
<feature type="region of interest" description="Disordered" evidence="1">
    <location>
        <begin position="645"/>
        <end position="678"/>
    </location>
</feature>
<feature type="compositionally biased region" description="Acidic residues" evidence="1">
    <location>
        <begin position="177"/>
        <end position="190"/>
    </location>
</feature>
<evidence type="ECO:0000256" key="1">
    <source>
        <dbReference type="SAM" id="MobiDB-lite"/>
    </source>
</evidence>
<feature type="compositionally biased region" description="Low complexity" evidence="1">
    <location>
        <begin position="492"/>
        <end position="506"/>
    </location>
</feature>
<accession>A0AAN9B7Y8</accession>
<evidence type="ECO:0000313" key="4">
    <source>
        <dbReference type="Proteomes" id="UP001374579"/>
    </source>
</evidence>
<comment type="caution">
    <text evidence="3">The sequence shown here is derived from an EMBL/GenBank/DDBJ whole genome shotgun (WGS) entry which is preliminary data.</text>
</comment>
<dbReference type="Proteomes" id="UP001374579">
    <property type="component" value="Unassembled WGS sequence"/>
</dbReference>
<feature type="compositionally biased region" description="Low complexity" evidence="1">
    <location>
        <begin position="332"/>
        <end position="341"/>
    </location>
</feature>
<feature type="compositionally biased region" description="Polar residues" evidence="1">
    <location>
        <begin position="214"/>
        <end position="239"/>
    </location>
</feature>
<dbReference type="InterPro" id="IPR027884">
    <property type="entry name" value="DUF4614"/>
</dbReference>
<feature type="region of interest" description="Disordered" evidence="1">
    <location>
        <begin position="355"/>
        <end position="446"/>
    </location>
</feature>
<feature type="compositionally biased region" description="Gly residues" evidence="1">
    <location>
        <begin position="7"/>
        <end position="30"/>
    </location>
</feature>
<feature type="compositionally biased region" description="Gly residues" evidence="1">
    <location>
        <begin position="40"/>
        <end position="57"/>
    </location>
</feature>
<feature type="region of interest" description="Disordered" evidence="1">
    <location>
        <begin position="477"/>
        <end position="632"/>
    </location>
</feature>
<dbReference type="EMBL" id="JBAMIC010000011">
    <property type="protein sequence ID" value="KAK7100552.1"/>
    <property type="molecule type" value="Genomic_DNA"/>
</dbReference>
<feature type="region of interest" description="Disordered" evidence="1">
    <location>
        <begin position="115"/>
        <end position="342"/>
    </location>
</feature>
<feature type="compositionally biased region" description="Basic and acidic residues" evidence="1">
    <location>
        <begin position="651"/>
        <end position="662"/>
    </location>
</feature>
<feature type="compositionally biased region" description="Basic and acidic residues" evidence="1">
    <location>
        <begin position="316"/>
        <end position="330"/>
    </location>
</feature>
<reference evidence="3 4" key="1">
    <citation type="submission" date="2024-02" db="EMBL/GenBank/DDBJ databases">
        <title>Chromosome-scale genome assembly of the rough periwinkle Littorina saxatilis.</title>
        <authorList>
            <person name="De Jode A."/>
            <person name="Faria R."/>
            <person name="Formenti G."/>
            <person name="Sims Y."/>
            <person name="Smith T.P."/>
            <person name="Tracey A."/>
            <person name="Wood J.M.D."/>
            <person name="Zagrodzka Z.B."/>
            <person name="Johannesson K."/>
            <person name="Butlin R.K."/>
            <person name="Leder E.H."/>
        </authorList>
    </citation>
    <scope>NUCLEOTIDE SEQUENCE [LARGE SCALE GENOMIC DNA]</scope>
    <source>
        <strain evidence="3">Snail1</strain>
        <tissue evidence="3">Muscle</tissue>
    </source>
</reference>
<evidence type="ECO:0000313" key="3">
    <source>
        <dbReference type="EMBL" id="KAK7100552.1"/>
    </source>
</evidence>
<proteinExistence type="predicted"/>
<dbReference type="PANTHER" id="PTHR22409">
    <property type="entry name" value="CHROMOSOME 19 OPEN READING FRAME 44"/>
    <property type="match status" value="1"/>
</dbReference>
<feature type="region of interest" description="Disordered" evidence="1">
    <location>
        <begin position="1"/>
        <end position="79"/>
    </location>
</feature>
<feature type="compositionally biased region" description="Polar residues" evidence="1">
    <location>
        <begin position="614"/>
        <end position="626"/>
    </location>
</feature>
<sequence length="814" mass="87471">MLRSRGRGGPVAGPAVAGGGAGPGGLGRGAFAGAQASGASGRGGFASGRGAVRGRGAGPSAAQQLLQKASTQLRGERVPVKLREEDELASYLNSLTQKTSQQTKSVNYEEYGDISISSGADPMTPRVRRTPSPATGAGSKFLKKKSQPENDAETTIKRPVSGGAYGVKTTAIRASTQDEDDDDDYAEDDFIGAGAVRSGPKFSSMSASAASRRGGTQMSSALNKATALTNKITQRSSGSAALRRTRSSLLDSDTDESFGPPVRGKVSGSKGSRPGSSSDNSVGHDGNKFIKKQGGQEVKAEVKVKGSGHKSPARSVSREARTRSPGDHRAHSSGGLLRGSSHVYLTSEEESLAEFIQGLSGSDESRGSRRQAEQMAAKSKRQASKDPSPSPSPSRRSRRQTPSPTAPSKGKGRSAFHRESPTKSVFRRRSSVESLASEVVDSPREKIMIADSISMDEPLEINLMDAKTLGRIVLTTPEPASYSMDTRKSQKKQPSPFKKSRSPSPSQKKKSKGKDKGREKADKKKKSKSSNVFESFGVQSIEDLLGGSDKEVTDESEIATEPIGAKKRHNETVSEIVTQIGSRATPKRQVSYSEDFEPSISERIGEDKGRGRLSRQTSASSIATQYSDEETGMEYTEDFASETLSVAQDSDTDRSSHYRYSDEDTESEATPRPSRNKKVVMETRSVEIQTAAPAGLNYQWFTHTGVSVLGPSLGLDNVDPTPIAATVINPDALEAMTAYSPATLVIHEMLKQQIELIKQFAFAHDRLYHTLTDNNVPDYKYTTVEGTKAFIAKHRKPRLTMKQALKMVSEEMDR</sequence>
<name>A0AAN9B7Y8_9CAEN</name>
<evidence type="ECO:0000259" key="2">
    <source>
        <dbReference type="Pfam" id="PF15391"/>
    </source>
</evidence>
<dbReference type="InterPro" id="IPR040120">
    <property type="entry name" value="C19orf44-like"/>
</dbReference>
<feature type="compositionally biased region" description="Low complexity" evidence="1">
    <location>
        <begin position="261"/>
        <end position="278"/>
    </location>
</feature>
<keyword evidence="4" id="KW-1185">Reference proteome</keyword>
<gene>
    <name evidence="3" type="ORF">V1264_023481</name>
</gene>
<dbReference type="Pfam" id="PF15391">
    <property type="entry name" value="DUF4614"/>
    <property type="match status" value="1"/>
</dbReference>
<feature type="compositionally biased region" description="Polar residues" evidence="1">
    <location>
        <begin position="63"/>
        <end position="73"/>
    </location>
</feature>
<dbReference type="PANTHER" id="PTHR22409:SF2">
    <property type="entry name" value="CHROMOSOME 19 OPEN READING FRAME 44"/>
    <property type="match status" value="1"/>
</dbReference>
<feature type="compositionally biased region" description="Polar residues" evidence="1">
    <location>
        <begin position="573"/>
        <end position="592"/>
    </location>
</feature>